<feature type="region of interest" description="Disordered" evidence="1">
    <location>
        <begin position="1"/>
        <end position="39"/>
    </location>
</feature>
<gene>
    <name evidence="2" type="ORF">PFICI_06848</name>
</gene>
<reference evidence="3" key="1">
    <citation type="journal article" date="2015" name="BMC Genomics">
        <title>Genomic and transcriptomic analysis of the endophytic fungus Pestalotiopsis fici reveals its lifestyle and high potential for synthesis of natural products.</title>
        <authorList>
            <person name="Wang X."/>
            <person name="Zhang X."/>
            <person name="Liu L."/>
            <person name="Xiang M."/>
            <person name="Wang W."/>
            <person name="Sun X."/>
            <person name="Che Y."/>
            <person name="Guo L."/>
            <person name="Liu G."/>
            <person name="Guo L."/>
            <person name="Wang C."/>
            <person name="Yin W.B."/>
            <person name="Stadler M."/>
            <person name="Zhang X."/>
            <person name="Liu X."/>
        </authorList>
    </citation>
    <scope>NUCLEOTIDE SEQUENCE [LARGE SCALE GENOMIC DNA]</scope>
    <source>
        <strain evidence="3">W106-1 / CGMCC3.15140</strain>
    </source>
</reference>
<protein>
    <submittedName>
        <fullName evidence="2">Uncharacterized protein</fullName>
    </submittedName>
</protein>
<evidence type="ECO:0000313" key="3">
    <source>
        <dbReference type="Proteomes" id="UP000030651"/>
    </source>
</evidence>
<dbReference type="EMBL" id="KI912112">
    <property type="protein sequence ID" value="ETS81846.1"/>
    <property type="molecule type" value="Genomic_DNA"/>
</dbReference>
<dbReference type="GeneID" id="19271861"/>
<evidence type="ECO:0000256" key="1">
    <source>
        <dbReference type="SAM" id="MobiDB-lite"/>
    </source>
</evidence>
<organism evidence="2 3">
    <name type="scientific">Pestalotiopsis fici (strain W106-1 / CGMCC3.15140)</name>
    <dbReference type="NCBI Taxonomy" id="1229662"/>
    <lineage>
        <taxon>Eukaryota</taxon>
        <taxon>Fungi</taxon>
        <taxon>Dikarya</taxon>
        <taxon>Ascomycota</taxon>
        <taxon>Pezizomycotina</taxon>
        <taxon>Sordariomycetes</taxon>
        <taxon>Xylariomycetidae</taxon>
        <taxon>Amphisphaeriales</taxon>
        <taxon>Sporocadaceae</taxon>
        <taxon>Pestalotiopsis</taxon>
    </lineage>
</organism>
<dbReference type="RefSeq" id="XP_007833620.1">
    <property type="nucleotide sequence ID" value="XM_007835429.1"/>
</dbReference>
<dbReference type="HOGENOM" id="CLU_1595121_0_0_1"/>
<proteinExistence type="predicted"/>
<dbReference type="KEGG" id="pfy:PFICI_06848"/>
<sequence length="167" mass="19509">MPRQRGPYTLVDLKVTKQESATSQSTQSKHKRQCLEAPEGEERRGECPYKCLLREQELVQSQLPNALVRRPASEKLWIAKVGGVLFRDVENVEFRVEFRKRLQIYPVVGFAKLKQRLRQGARFTTGVEQRRRFKIHGLRYELLMAPKDARESNWILEGKAPYLSLQL</sequence>
<dbReference type="InParanoid" id="W3X9K3"/>
<name>W3X9K3_PESFW</name>
<dbReference type="Proteomes" id="UP000030651">
    <property type="component" value="Unassembled WGS sequence"/>
</dbReference>
<dbReference type="AlphaFoldDB" id="W3X9K3"/>
<accession>W3X9K3</accession>
<evidence type="ECO:0000313" key="2">
    <source>
        <dbReference type="EMBL" id="ETS81846.1"/>
    </source>
</evidence>
<feature type="compositionally biased region" description="Polar residues" evidence="1">
    <location>
        <begin position="18"/>
        <end position="27"/>
    </location>
</feature>
<keyword evidence="3" id="KW-1185">Reference proteome</keyword>